<dbReference type="InterPro" id="IPR053184">
    <property type="entry name" value="FeoA-like"/>
</dbReference>
<keyword evidence="4" id="KW-1185">Reference proteome</keyword>
<dbReference type="SUPFAM" id="SSF50037">
    <property type="entry name" value="C-terminal domain of transcriptional repressors"/>
    <property type="match status" value="1"/>
</dbReference>
<dbReference type="HOGENOM" id="CLU_150646_6_3_2"/>
<reference evidence="4" key="1">
    <citation type="submission" date="2010-02" db="EMBL/GenBank/DDBJ databases">
        <title>Complete sequence of Ferroglobus placidus DSM 10642.</title>
        <authorList>
            <consortium name="US DOE Joint Genome Institute"/>
            <person name="Lucas S."/>
            <person name="Copeland A."/>
            <person name="Lapidus A."/>
            <person name="Cheng J.-F."/>
            <person name="Bruce D."/>
            <person name="Goodwin L."/>
            <person name="Pitluck S."/>
            <person name="Saunders E."/>
            <person name="Brettin T."/>
            <person name="Detter J.C."/>
            <person name="Han C."/>
            <person name="Tapia R."/>
            <person name="Larimer F."/>
            <person name="Land M."/>
            <person name="Hauser L."/>
            <person name="Kyrpides N."/>
            <person name="Ivanova N."/>
            <person name="Holmes D."/>
            <person name="Lovley D."/>
            <person name="Kyrpides N."/>
            <person name="Anderson I.J."/>
            <person name="Woyke T."/>
        </authorList>
    </citation>
    <scope>NUCLEOTIDE SEQUENCE [LARGE SCALE GENOMIC DNA]</scope>
    <source>
        <strain evidence="4">DSM 10642 / AEDII12DO</strain>
    </source>
</reference>
<dbReference type="KEGG" id="fpl:Ferp_0444"/>
<keyword evidence="1" id="KW-0408">Iron</keyword>
<dbReference type="InterPro" id="IPR007167">
    <property type="entry name" value="Fe-transptr_FeoA-like"/>
</dbReference>
<dbReference type="Proteomes" id="UP000002613">
    <property type="component" value="Chromosome"/>
</dbReference>
<reference evidence="3 4" key="2">
    <citation type="journal article" date="2011" name="Stand. Genomic Sci.">
        <title>Complete genome sequence of Ferroglobus placidus AEDII12DO.</title>
        <authorList>
            <person name="Anderson I."/>
            <person name="Risso C."/>
            <person name="Holmes D."/>
            <person name="Lucas S."/>
            <person name="Copeland A."/>
            <person name="Lapidus A."/>
            <person name="Cheng J.F."/>
            <person name="Bruce D."/>
            <person name="Goodwin L."/>
            <person name="Pitluck S."/>
            <person name="Saunders E."/>
            <person name="Brettin T."/>
            <person name="Detter J.C."/>
            <person name="Han C."/>
            <person name="Tapia R."/>
            <person name="Larimer F."/>
            <person name="Land M."/>
            <person name="Hauser L."/>
            <person name="Woyke T."/>
            <person name="Lovley D."/>
            <person name="Kyrpides N."/>
            <person name="Ivanova N."/>
        </authorList>
    </citation>
    <scope>NUCLEOTIDE SEQUENCE [LARGE SCALE GENOMIC DNA]</scope>
    <source>
        <strain evidence="4">DSM 10642 / AEDII12DO</strain>
    </source>
</reference>
<dbReference type="GO" id="GO:0046914">
    <property type="term" value="F:transition metal ion binding"/>
    <property type="evidence" value="ECO:0007669"/>
    <property type="project" value="InterPro"/>
</dbReference>
<dbReference type="eggNOG" id="arCOG02102">
    <property type="taxonomic scope" value="Archaea"/>
</dbReference>
<dbReference type="Pfam" id="PF04023">
    <property type="entry name" value="FeoA"/>
    <property type="match status" value="1"/>
</dbReference>
<feature type="domain" description="Ferrous iron transporter FeoA-like" evidence="2">
    <location>
        <begin position="2"/>
        <end position="73"/>
    </location>
</feature>
<sequence length="74" mass="7909">MIPLSFLMPGEKGVVVEIKGGRGLVRRLYGMGLYPSAVVEVVSHGFGPLLVRVNGTTTIAIGRGIGMKIMVRRV</sequence>
<dbReference type="PANTHER" id="PTHR43151">
    <property type="entry name" value="FEOA FAMILY PROTEIN"/>
    <property type="match status" value="1"/>
</dbReference>
<dbReference type="SMART" id="SM00899">
    <property type="entry name" value="FeoA"/>
    <property type="match status" value="1"/>
</dbReference>
<evidence type="ECO:0000313" key="4">
    <source>
        <dbReference type="Proteomes" id="UP000002613"/>
    </source>
</evidence>
<dbReference type="Gene3D" id="2.30.30.90">
    <property type="match status" value="1"/>
</dbReference>
<evidence type="ECO:0000313" key="3">
    <source>
        <dbReference type="EMBL" id="ADC64619.1"/>
    </source>
</evidence>
<dbReference type="EMBL" id="CP001899">
    <property type="protein sequence ID" value="ADC64619.1"/>
    <property type="molecule type" value="Genomic_DNA"/>
</dbReference>
<accession>D3S2Y6</accession>
<protein>
    <submittedName>
        <fullName evidence="3">FeoA family protein</fullName>
    </submittedName>
</protein>
<name>D3S2Y6_FERPA</name>
<organism evidence="3 4">
    <name type="scientific">Ferroglobus placidus (strain DSM 10642 / AEDII12DO)</name>
    <dbReference type="NCBI Taxonomy" id="589924"/>
    <lineage>
        <taxon>Archaea</taxon>
        <taxon>Methanobacteriati</taxon>
        <taxon>Methanobacteriota</taxon>
        <taxon>Archaeoglobi</taxon>
        <taxon>Archaeoglobales</taxon>
        <taxon>Archaeoglobaceae</taxon>
        <taxon>Ferroglobus</taxon>
    </lineage>
</organism>
<evidence type="ECO:0000256" key="1">
    <source>
        <dbReference type="ARBA" id="ARBA00023004"/>
    </source>
</evidence>
<dbReference type="STRING" id="589924.Ferp_0444"/>
<proteinExistence type="predicted"/>
<dbReference type="GeneID" id="8777942"/>
<dbReference type="PaxDb" id="589924-Ferp_0444"/>
<dbReference type="PANTHER" id="PTHR43151:SF1">
    <property type="entry name" value="SSR2333 PROTEIN"/>
    <property type="match status" value="1"/>
</dbReference>
<dbReference type="RefSeq" id="WP_012964965.1">
    <property type="nucleotide sequence ID" value="NC_013849.1"/>
</dbReference>
<dbReference type="AlphaFoldDB" id="D3S2Y6"/>
<evidence type="ECO:0000259" key="2">
    <source>
        <dbReference type="SMART" id="SM00899"/>
    </source>
</evidence>
<dbReference type="InterPro" id="IPR008988">
    <property type="entry name" value="Transcriptional_repressor_C"/>
</dbReference>
<gene>
    <name evidence="3" type="ordered locus">Ferp_0444</name>
</gene>
<dbReference type="InterPro" id="IPR038157">
    <property type="entry name" value="FeoA_core_dom"/>
</dbReference>